<feature type="region of interest" description="Disordered" evidence="1">
    <location>
        <begin position="141"/>
        <end position="167"/>
    </location>
</feature>
<reference evidence="2" key="1">
    <citation type="submission" date="2016-05" db="EMBL/GenBank/DDBJ databases">
        <authorList>
            <person name="Lavstsen T."/>
            <person name="Jespersen J.S."/>
        </authorList>
    </citation>
    <scope>NUCLEOTIDE SEQUENCE</scope>
    <source>
        <tissue evidence="2">Brain</tissue>
    </source>
</reference>
<protein>
    <submittedName>
        <fullName evidence="2">Uncharacterized protein</fullName>
    </submittedName>
</protein>
<evidence type="ECO:0000256" key="1">
    <source>
        <dbReference type="SAM" id="MobiDB-lite"/>
    </source>
</evidence>
<dbReference type="EMBL" id="HADY01010938">
    <property type="protein sequence ID" value="SBP49423.1"/>
    <property type="molecule type" value="Transcribed_RNA"/>
</dbReference>
<proteinExistence type="predicted"/>
<gene>
    <name evidence="2" type="primary">OJ1595_D08.12-1</name>
</gene>
<accession>A0A1A8A420</accession>
<organism evidence="2">
    <name type="scientific">Nothobranchius furzeri</name>
    <name type="common">Turquoise killifish</name>
    <dbReference type="NCBI Taxonomy" id="105023"/>
    <lineage>
        <taxon>Eukaryota</taxon>
        <taxon>Metazoa</taxon>
        <taxon>Chordata</taxon>
        <taxon>Craniata</taxon>
        <taxon>Vertebrata</taxon>
        <taxon>Euteleostomi</taxon>
        <taxon>Actinopterygii</taxon>
        <taxon>Neopterygii</taxon>
        <taxon>Teleostei</taxon>
        <taxon>Neoteleostei</taxon>
        <taxon>Acanthomorphata</taxon>
        <taxon>Ovalentaria</taxon>
        <taxon>Atherinomorphae</taxon>
        <taxon>Cyprinodontiformes</taxon>
        <taxon>Nothobranchiidae</taxon>
        <taxon>Nothobranchius</taxon>
    </lineage>
</organism>
<dbReference type="AlphaFoldDB" id="A0A1A8A420"/>
<reference evidence="2" key="2">
    <citation type="submission" date="2016-06" db="EMBL/GenBank/DDBJ databases">
        <title>The genome of a short-lived fish provides insights into sex chromosome evolution and the genetic control of aging.</title>
        <authorList>
            <person name="Reichwald K."/>
            <person name="Felder M."/>
            <person name="Petzold A."/>
            <person name="Koch P."/>
            <person name="Groth M."/>
            <person name="Platzer M."/>
        </authorList>
    </citation>
    <scope>NUCLEOTIDE SEQUENCE</scope>
    <source>
        <tissue evidence="2">Brain</tissue>
    </source>
</reference>
<evidence type="ECO:0000313" key="2">
    <source>
        <dbReference type="EMBL" id="SBP49423.1"/>
    </source>
</evidence>
<sequence>MYRPLQDPAEPPASPTSRVMYTYHGDPDTCLDFIKDCAHHQDITASEFEKVSFMVLCLRDEPLRWAADLFDVDLLQTVSFWDFARLLLLTFGRDPPPPVAPATSSSSISPPSAPKLQSVPAPVQTIRTGFISFSPEPVGAVSAPLMGQTTTPSPGPDNAASSSLVGP</sequence>
<feature type="compositionally biased region" description="Low complexity" evidence="1">
    <location>
        <begin position="101"/>
        <end position="110"/>
    </location>
</feature>
<name>A0A1A8A420_NOTFU</name>
<feature type="region of interest" description="Disordered" evidence="1">
    <location>
        <begin position="95"/>
        <end position="119"/>
    </location>
</feature>
<dbReference type="EMBL" id="HAEJ01002769">
    <property type="protein sequence ID" value="SBS43226.1"/>
    <property type="molecule type" value="Transcribed_RNA"/>
</dbReference>